<evidence type="ECO:0000256" key="4">
    <source>
        <dbReference type="ARBA" id="ARBA00022691"/>
    </source>
</evidence>
<dbReference type="Proteomes" id="UP000695000">
    <property type="component" value="Unplaced"/>
</dbReference>
<dbReference type="InterPro" id="IPR004557">
    <property type="entry name" value="PrmC-related"/>
</dbReference>
<evidence type="ECO:0000256" key="2">
    <source>
        <dbReference type="ARBA" id="ARBA00022603"/>
    </source>
</evidence>
<evidence type="ECO:0000256" key="3">
    <source>
        <dbReference type="ARBA" id="ARBA00022679"/>
    </source>
</evidence>
<gene>
    <name evidence="7" type="primary">LOC108566711</name>
</gene>
<dbReference type="InterPro" id="IPR007848">
    <property type="entry name" value="Small_mtfrase_dom"/>
</dbReference>
<keyword evidence="2 7" id="KW-0489">Methyltransferase</keyword>
<organism evidence="6 7">
    <name type="scientific">Nicrophorus vespilloides</name>
    <name type="common">Boreal carrion beetle</name>
    <dbReference type="NCBI Taxonomy" id="110193"/>
    <lineage>
        <taxon>Eukaryota</taxon>
        <taxon>Metazoa</taxon>
        <taxon>Ecdysozoa</taxon>
        <taxon>Arthropoda</taxon>
        <taxon>Hexapoda</taxon>
        <taxon>Insecta</taxon>
        <taxon>Pterygota</taxon>
        <taxon>Neoptera</taxon>
        <taxon>Endopterygota</taxon>
        <taxon>Coleoptera</taxon>
        <taxon>Polyphaga</taxon>
        <taxon>Staphyliniformia</taxon>
        <taxon>Silphidae</taxon>
        <taxon>Nicrophorinae</taxon>
        <taxon>Nicrophorus</taxon>
    </lineage>
</organism>
<accession>A0ABM1N5W6</accession>
<evidence type="ECO:0000313" key="6">
    <source>
        <dbReference type="Proteomes" id="UP000695000"/>
    </source>
</evidence>
<dbReference type="PANTHER" id="PTHR45875">
    <property type="entry name" value="METHYLTRANSFERASE N6AMT1"/>
    <property type="match status" value="1"/>
</dbReference>
<keyword evidence="4" id="KW-0949">S-adenosyl-L-methionine</keyword>
<sequence>MHLQTAEYDLSSHADVYEPSEDSFLFLDALEEEFGNLVDLKPLNIVEIGSGSGVIITSLAKALKNANFFAVDINMSACKATQMTGELNATAIQPLCMDLLGQFKENMFDVIVFNPPYVVTDSEELCGNGINRAWAGGKDGREIIDKLLPKIPNILSCKGIFYLLLLKENKPKEVIDFMFTLGFAHKIIKERKLLGEYLYIVKFNK</sequence>
<dbReference type="InterPro" id="IPR029063">
    <property type="entry name" value="SAM-dependent_MTases_sf"/>
</dbReference>
<evidence type="ECO:0000313" key="7">
    <source>
        <dbReference type="RefSeq" id="XP_017782216.1"/>
    </source>
</evidence>
<feature type="domain" description="Methyltransferase small" evidence="5">
    <location>
        <begin position="41"/>
        <end position="120"/>
    </location>
</feature>
<dbReference type="CDD" id="cd02440">
    <property type="entry name" value="AdoMet_MTases"/>
    <property type="match status" value="1"/>
</dbReference>
<dbReference type="PROSITE" id="PS00092">
    <property type="entry name" value="N6_MTASE"/>
    <property type="match status" value="1"/>
</dbReference>
<comment type="similarity">
    <text evidence="1">Belongs to the eukaryotic/archaeal PrmC-related family.</text>
</comment>
<evidence type="ECO:0000259" key="5">
    <source>
        <dbReference type="Pfam" id="PF05175"/>
    </source>
</evidence>
<protein>
    <submittedName>
        <fullName evidence="7">HemK methyltransferase family member 2</fullName>
    </submittedName>
</protein>
<keyword evidence="3" id="KW-0808">Transferase</keyword>
<dbReference type="RefSeq" id="XP_017782216.1">
    <property type="nucleotide sequence ID" value="XM_017926727.1"/>
</dbReference>
<reference evidence="7" key="1">
    <citation type="submission" date="2025-08" db="UniProtKB">
        <authorList>
            <consortium name="RefSeq"/>
        </authorList>
    </citation>
    <scope>IDENTIFICATION</scope>
    <source>
        <tissue evidence="7">Whole Larva</tissue>
    </source>
</reference>
<name>A0ABM1N5W6_NICVS</name>
<proteinExistence type="inferred from homology"/>
<dbReference type="NCBIfam" id="TIGR00537">
    <property type="entry name" value="hemK_rel_arch"/>
    <property type="match status" value="1"/>
</dbReference>
<dbReference type="InterPro" id="IPR052190">
    <property type="entry name" value="Euk-Arch_PrmC-MTase"/>
</dbReference>
<dbReference type="GeneID" id="108566711"/>
<keyword evidence="6" id="KW-1185">Reference proteome</keyword>
<dbReference type="Pfam" id="PF05175">
    <property type="entry name" value="MTS"/>
    <property type="match status" value="1"/>
</dbReference>
<dbReference type="InterPro" id="IPR002052">
    <property type="entry name" value="DNA_methylase_N6_adenine_CS"/>
</dbReference>
<dbReference type="GO" id="GO:0032259">
    <property type="term" value="P:methylation"/>
    <property type="evidence" value="ECO:0007669"/>
    <property type="project" value="UniProtKB-KW"/>
</dbReference>
<dbReference type="GO" id="GO:0008168">
    <property type="term" value="F:methyltransferase activity"/>
    <property type="evidence" value="ECO:0007669"/>
    <property type="project" value="UniProtKB-KW"/>
</dbReference>
<dbReference type="Gene3D" id="3.40.50.150">
    <property type="entry name" value="Vaccinia Virus protein VP39"/>
    <property type="match status" value="1"/>
</dbReference>
<dbReference type="PANTHER" id="PTHR45875:SF1">
    <property type="entry name" value="METHYLTRANSFERASE N6AMT1"/>
    <property type="match status" value="1"/>
</dbReference>
<evidence type="ECO:0000256" key="1">
    <source>
        <dbReference type="ARBA" id="ARBA00006149"/>
    </source>
</evidence>
<dbReference type="SUPFAM" id="SSF53335">
    <property type="entry name" value="S-adenosyl-L-methionine-dependent methyltransferases"/>
    <property type="match status" value="1"/>
</dbReference>